<dbReference type="EMBL" id="AZQP01000013">
    <property type="protein sequence ID" value="EYE88834.1"/>
    <property type="molecule type" value="Genomic_DNA"/>
</dbReference>
<keyword evidence="1" id="KW-0175">Coiled coil</keyword>
<sequence length="155" mass="17768">MPYFILITGIILIYVSSKLGRNKNDSINQSNKRQDYEEYINSAEIINKINEINSRMEEIENAVFVLNEKLNLIQWENKKKDNDVEDAEKENVIGEGTVENKIMDDSSVQTITERDKNALISELYNMGKDIDEICSLLNIGKGEALLRIGILKQKN</sequence>
<dbReference type="Proteomes" id="UP000019681">
    <property type="component" value="Unassembled WGS sequence"/>
</dbReference>
<accession>A0A017RWP8</accession>
<dbReference type="RefSeq" id="WP_035379087.1">
    <property type="nucleotide sequence ID" value="NZ_AZQP01000013.1"/>
</dbReference>
<evidence type="ECO:0000313" key="2">
    <source>
        <dbReference type="EMBL" id="EYE88834.1"/>
    </source>
</evidence>
<organism evidence="2 3">
    <name type="scientific">Fervidicella metallireducens AeB</name>
    <dbReference type="NCBI Taxonomy" id="1403537"/>
    <lineage>
        <taxon>Bacteria</taxon>
        <taxon>Bacillati</taxon>
        <taxon>Bacillota</taxon>
        <taxon>Clostridia</taxon>
        <taxon>Eubacteriales</taxon>
        <taxon>Clostridiaceae</taxon>
        <taxon>Fervidicella</taxon>
    </lineage>
</organism>
<name>A0A017RWP8_9CLOT</name>
<evidence type="ECO:0000256" key="1">
    <source>
        <dbReference type="SAM" id="Coils"/>
    </source>
</evidence>
<evidence type="ECO:0000313" key="3">
    <source>
        <dbReference type="Proteomes" id="UP000019681"/>
    </source>
</evidence>
<dbReference type="OrthoDB" id="1957165at2"/>
<dbReference type="AlphaFoldDB" id="A0A017RWP8"/>
<proteinExistence type="predicted"/>
<dbReference type="STRING" id="1403537.Q428_06130"/>
<comment type="caution">
    <text evidence="2">The sequence shown here is derived from an EMBL/GenBank/DDBJ whole genome shotgun (WGS) entry which is preliminary data.</text>
</comment>
<protein>
    <submittedName>
        <fullName evidence="2">Uncharacterized protein</fullName>
    </submittedName>
</protein>
<reference evidence="2 3" key="1">
    <citation type="journal article" date="2014" name="Genome Announc.">
        <title>Draft Genome Sequence of Fervidicella metallireducens Strain AeBT, an Iron-Reducing Thermoanaerobe from the Great Artesian Basin.</title>
        <authorList>
            <person name="Patel B.K."/>
        </authorList>
    </citation>
    <scope>NUCLEOTIDE SEQUENCE [LARGE SCALE GENOMIC DNA]</scope>
    <source>
        <strain evidence="2 3">AeB</strain>
    </source>
</reference>
<feature type="coiled-coil region" evidence="1">
    <location>
        <begin position="42"/>
        <end position="90"/>
    </location>
</feature>
<gene>
    <name evidence="2" type="ORF">Q428_06130</name>
</gene>
<keyword evidence="3" id="KW-1185">Reference proteome</keyword>